<evidence type="ECO:0000259" key="10">
    <source>
        <dbReference type="PROSITE" id="PS50042"/>
    </source>
</evidence>
<evidence type="ECO:0000313" key="11">
    <source>
        <dbReference type="EMBL" id="ORX54123.1"/>
    </source>
</evidence>
<evidence type="ECO:0000256" key="1">
    <source>
        <dbReference type="ARBA" id="ARBA00004141"/>
    </source>
</evidence>
<dbReference type="Pfam" id="PF25372">
    <property type="entry name" value="DUF7885"/>
    <property type="match status" value="1"/>
</dbReference>
<dbReference type="STRING" id="101127.A0A1X2GI43"/>
<dbReference type="InterPro" id="IPR018490">
    <property type="entry name" value="cNMP-bd_dom_sf"/>
</dbReference>
<keyword evidence="8" id="KW-0407">Ion channel</keyword>
<sequence>MDASPETPAELLIALRQHSLFKRTDNEQFLQELTLHMQPRVYNQGDVIITKGEQAKAMFFLLRGRVKVCSKDHERVYATLHQGTCFGEIGILYAMPRTASVLATEKCTVAALTSDQVHQLLPQFPDVEQVLRFEAEERLAILSKSTTPALSPSSSAAGSPTGTLALTPVDTHSPSNLQPRSRRSSIQFNIDTFTKTNIRYHLENIPFFQDCSDEFLHLICLSIQPRHYEPAVVLFEHGQQGDEMYFIIDGTVDIKAPFRPHEQRGPGCYFGDENLLLNMPYAMTVKAVTSVEAYVLNRFNLQQVCDLYPDMTTHLKTKAQRKLSHLEQDPPHPDPPPSHKVVEPQAVCTTTCDQDPTLPIDQLRQMEKKRRRASVAVWNDPYLMNLLEKQASKPASSLQQTHGQGQAPLRMMLEGTQFIQEKSDASPPLAFWDVPQTPPADTDDHLDSLPPDLCSLEPPSPPCLSTSKAAKKPRQPTRRCTTFTSLDRSIMARIVDYLDYRTLLQFMATTRSMRSLFADDLFLRHVDLSTAHKYLTDQAFICLIPALRHRLRSLSLAQCFHLTDTGLRALAMALHNNSSPDSKSWITLRHLHALDLSSCWLLTDQSLQLLGDACPYLTRLDLSNCRKVTHAGMYRFLEAKQQHIDRSGHVEGIGLTWLSVSYCKNMNDLTMQHLADYCSDTLQYLNLQRCTRITDSGFSSWAATSFRQFRTLVLTDCSFLTDRAIDLLTMAAPTLRCLNLSFCCALSDATLAHLTRLSDLSDLDLSFCGAAVSDASLAFFLKHQERQGKLQKSVAPLQRLNLRGCVRLTGQGLFEALSSLPSHLLYLNVSQCPAVTPATKQNIMNLDVIDHLDI</sequence>
<dbReference type="Proteomes" id="UP000242146">
    <property type="component" value="Unassembled WGS sequence"/>
</dbReference>
<keyword evidence="4" id="KW-1133">Transmembrane helix</keyword>
<evidence type="ECO:0000256" key="8">
    <source>
        <dbReference type="ARBA" id="ARBA00023303"/>
    </source>
</evidence>
<protein>
    <submittedName>
        <fullName evidence="11">RNI-like protein</fullName>
    </submittedName>
</protein>
<dbReference type="CDD" id="cd00038">
    <property type="entry name" value="CAP_ED"/>
    <property type="match status" value="2"/>
</dbReference>
<dbReference type="SUPFAM" id="SSF51206">
    <property type="entry name" value="cAMP-binding domain-like"/>
    <property type="match status" value="2"/>
</dbReference>
<dbReference type="PANTHER" id="PTHR45638">
    <property type="entry name" value="CYCLIC NUCLEOTIDE-GATED CATION CHANNEL SUBUNIT A"/>
    <property type="match status" value="1"/>
</dbReference>
<dbReference type="OrthoDB" id="421226at2759"/>
<evidence type="ECO:0000256" key="3">
    <source>
        <dbReference type="ARBA" id="ARBA00022692"/>
    </source>
</evidence>
<reference evidence="11 12" key="1">
    <citation type="submission" date="2016-07" db="EMBL/GenBank/DDBJ databases">
        <title>Pervasive Adenine N6-methylation of Active Genes in Fungi.</title>
        <authorList>
            <consortium name="DOE Joint Genome Institute"/>
            <person name="Mondo S.J."/>
            <person name="Dannebaum R.O."/>
            <person name="Kuo R.C."/>
            <person name="Labutti K."/>
            <person name="Haridas S."/>
            <person name="Kuo A."/>
            <person name="Salamov A."/>
            <person name="Ahrendt S.R."/>
            <person name="Lipzen A."/>
            <person name="Sullivan W."/>
            <person name="Andreopoulos W.B."/>
            <person name="Clum A."/>
            <person name="Lindquist E."/>
            <person name="Daum C."/>
            <person name="Ramamoorthy G.K."/>
            <person name="Gryganskyi A."/>
            <person name="Culley D."/>
            <person name="Magnuson J.K."/>
            <person name="James T.Y."/>
            <person name="O'Malley M.A."/>
            <person name="Stajich J.E."/>
            <person name="Spatafora J.W."/>
            <person name="Visel A."/>
            <person name="Grigoriev I.V."/>
        </authorList>
    </citation>
    <scope>NUCLEOTIDE SEQUENCE [LARGE SCALE GENOMIC DNA]</scope>
    <source>
        <strain evidence="11 12">NRRL 3301</strain>
    </source>
</reference>
<keyword evidence="7" id="KW-1071">Ligand-gated ion channel</keyword>
<proteinExistence type="predicted"/>
<evidence type="ECO:0000313" key="12">
    <source>
        <dbReference type="Proteomes" id="UP000242146"/>
    </source>
</evidence>
<feature type="domain" description="Cyclic nucleotide-binding" evidence="10">
    <location>
        <begin position="207"/>
        <end position="304"/>
    </location>
</feature>
<dbReference type="InterPro" id="IPR006553">
    <property type="entry name" value="Leu-rich_rpt_Cys-con_subtyp"/>
</dbReference>
<evidence type="ECO:0000256" key="7">
    <source>
        <dbReference type="ARBA" id="ARBA00023286"/>
    </source>
</evidence>
<comment type="caution">
    <text evidence="11">The sequence shown here is derived from an EMBL/GenBank/DDBJ whole genome shotgun (WGS) entry which is preliminary data.</text>
</comment>
<dbReference type="Pfam" id="PF00027">
    <property type="entry name" value="cNMP_binding"/>
    <property type="match status" value="2"/>
</dbReference>
<dbReference type="InterPro" id="IPR018488">
    <property type="entry name" value="cNMP-bd_CS"/>
</dbReference>
<dbReference type="InterPro" id="IPR032675">
    <property type="entry name" value="LRR_dom_sf"/>
</dbReference>
<evidence type="ECO:0000256" key="6">
    <source>
        <dbReference type="ARBA" id="ARBA00023136"/>
    </source>
</evidence>
<evidence type="ECO:0000256" key="2">
    <source>
        <dbReference type="ARBA" id="ARBA00022448"/>
    </source>
</evidence>
<dbReference type="PANTHER" id="PTHR45638:SF24">
    <property type="entry name" value="CYCLIC NUCLEOTIDE-BINDING DOMAIN PROTEIN (AFU_ORTHOLOGUE AFUA_2G03170)"/>
    <property type="match status" value="1"/>
</dbReference>
<keyword evidence="3" id="KW-0812">Transmembrane</keyword>
<feature type="domain" description="Cyclic nucleotide-binding" evidence="10">
    <location>
        <begin position="21"/>
        <end position="138"/>
    </location>
</feature>
<evidence type="ECO:0000256" key="4">
    <source>
        <dbReference type="ARBA" id="ARBA00022989"/>
    </source>
</evidence>
<feature type="region of interest" description="Disordered" evidence="9">
    <location>
        <begin position="318"/>
        <end position="342"/>
    </location>
</feature>
<dbReference type="PROSITE" id="PS00888">
    <property type="entry name" value="CNMP_BINDING_1"/>
    <property type="match status" value="1"/>
</dbReference>
<evidence type="ECO:0000256" key="9">
    <source>
        <dbReference type="SAM" id="MobiDB-lite"/>
    </source>
</evidence>
<dbReference type="Gene3D" id="2.60.120.10">
    <property type="entry name" value="Jelly Rolls"/>
    <property type="match status" value="2"/>
</dbReference>
<comment type="subcellular location">
    <subcellularLocation>
        <location evidence="1">Membrane</location>
        <topology evidence="1">Multi-pass membrane protein</topology>
    </subcellularLocation>
</comment>
<dbReference type="AlphaFoldDB" id="A0A1X2GI43"/>
<dbReference type="InterPro" id="IPR014710">
    <property type="entry name" value="RmlC-like_jellyroll"/>
</dbReference>
<dbReference type="GO" id="GO:0016020">
    <property type="term" value="C:membrane"/>
    <property type="evidence" value="ECO:0007669"/>
    <property type="project" value="UniProtKB-SubCell"/>
</dbReference>
<dbReference type="InterPro" id="IPR050866">
    <property type="entry name" value="CNG_cation_channel"/>
</dbReference>
<dbReference type="GO" id="GO:0005221">
    <property type="term" value="F:intracellularly cyclic nucleotide-activated monoatomic cation channel activity"/>
    <property type="evidence" value="ECO:0007669"/>
    <property type="project" value="InterPro"/>
</dbReference>
<dbReference type="SUPFAM" id="SSF52047">
    <property type="entry name" value="RNI-like"/>
    <property type="match status" value="1"/>
</dbReference>
<dbReference type="Gene3D" id="3.80.10.10">
    <property type="entry name" value="Ribonuclease Inhibitor"/>
    <property type="match status" value="2"/>
</dbReference>
<dbReference type="FunFam" id="2.60.120.10:FF:000057">
    <property type="entry name" value="Cyclic nucleotide-binding domain protein"/>
    <property type="match status" value="1"/>
</dbReference>
<dbReference type="PROSITE" id="PS50042">
    <property type="entry name" value="CNMP_BINDING_3"/>
    <property type="match status" value="2"/>
</dbReference>
<dbReference type="PROSITE" id="PS00889">
    <property type="entry name" value="CNMP_BINDING_2"/>
    <property type="match status" value="1"/>
</dbReference>
<feature type="compositionally biased region" description="Polar residues" evidence="9">
    <location>
        <begin position="170"/>
        <end position="182"/>
    </location>
</feature>
<dbReference type="InterPro" id="IPR057207">
    <property type="entry name" value="FBXL15_LRR"/>
</dbReference>
<evidence type="ECO:0000256" key="5">
    <source>
        <dbReference type="ARBA" id="ARBA00023065"/>
    </source>
</evidence>
<dbReference type="InterPro" id="IPR000595">
    <property type="entry name" value="cNMP-bd_dom"/>
</dbReference>
<keyword evidence="2" id="KW-0813">Transport</keyword>
<dbReference type="SMART" id="SM00367">
    <property type="entry name" value="LRR_CC"/>
    <property type="match status" value="10"/>
</dbReference>
<organism evidence="11 12">
    <name type="scientific">Hesseltinella vesiculosa</name>
    <dbReference type="NCBI Taxonomy" id="101127"/>
    <lineage>
        <taxon>Eukaryota</taxon>
        <taxon>Fungi</taxon>
        <taxon>Fungi incertae sedis</taxon>
        <taxon>Mucoromycota</taxon>
        <taxon>Mucoromycotina</taxon>
        <taxon>Mucoromycetes</taxon>
        <taxon>Mucorales</taxon>
        <taxon>Cunninghamellaceae</taxon>
        <taxon>Hesseltinella</taxon>
    </lineage>
</organism>
<dbReference type="EMBL" id="MCGT01000014">
    <property type="protein sequence ID" value="ORX54123.1"/>
    <property type="molecule type" value="Genomic_DNA"/>
</dbReference>
<gene>
    <name evidence="11" type="ORF">DM01DRAFT_310560</name>
</gene>
<keyword evidence="12" id="KW-1185">Reference proteome</keyword>
<accession>A0A1X2GI43</accession>
<dbReference type="InterPro" id="IPR036047">
    <property type="entry name" value="F-box-like_dom_sf"/>
</dbReference>
<keyword evidence="6" id="KW-0472">Membrane</keyword>
<keyword evidence="5" id="KW-0406">Ion transport</keyword>
<feature type="region of interest" description="Disordered" evidence="9">
    <location>
        <begin position="147"/>
        <end position="182"/>
    </location>
</feature>
<dbReference type="GO" id="GO:0044877">
    <property type="term" value="F:protein-containing complex binding"/>
    <property type="evidence" value="ECO:0007669"/>
    <property type="project" value="TreeGrafter"/>
</dbReference>
<dbReference type="SUPFAM" id="SSF81383">
    <property type="entry name" value="F-box domain"/>
    <property type="match status" value="1"/>
</dbReference>
<feature type="compositionally biased region" description="Low complexity" evidence="9">
    <location>
        <begin position="147"/>
        <end position="165"/>
    </location>
</feature>
<name>A0A1X2GI43_9FUNG</name>
<dbReference type="SMART" id="SM00100">
    <property type="entry name" value="cNMP"/>
    <property type="match status" value="2"/>
</dbReference>